<dbReference type="Gene3D" id="3.90.180.10">
    <property type="entry name" value="Medium-chain alcohol dehydrogenases, catalytic domain"/>
    <property type="match status" value="1"/>
</dbReference>
<dbReference type="GO" id="GO:0070402">
    <property type="term" value="F:NADPH binding"/>
    <property type="evidence" value="ECO:0007669"/>
    <property type="project" value="TreeGrafter"/>
</dbReference>
<dbReference type="WBParaSite" id="PSAMB.scaffold4626size14038.g24762.t1">
    <property type="protein sequence ID" value="PSAMB.scaffold4626size14038.g24762.t1"/>
    <property type="gene ID" value="PSAMB.scaffold4626size14038.g24762"/>
</dbReference>
<dbReference type="Pfam" id="PF00107">
    <property type="entry name" value="ADH_zinc_N"/>
    <property type="match status" value="1"/>
</dbReference>
<protein>
    <submittedName>
        <fullName evidence="5">Enoyl reductase (ER) domain-containing protein</fullName>
    </submittedName>
</protein>
<dbReference type="CDD" id="cd05276">
    <property type="entry name" value="p53_inducible_oxidoreductase"/>
    <property type="match status" value="1"/>
</dbReference>
<dbReference type="PANTHER" id="PTHR48106">
    <property type="entry name" value="QUINONE OXIDOREDUCTASE PIG3-RELATED"/>
    <property type="match status" value="1"/>
</dbReference>
<evidence type="ECO:0000256" key="1">
    <source>
        <dbReference type="ARBA" id="ARBA00022857"/>
    </source>
</evidence>
<dbReference type="AlphaFoldDB" id="A0A914WLB0"/>
<dbReference type="InterPro" id="IPR014189">
    <property type="entry name" value="Quinone_OxRdtase_PIG3"/>
</dbReference>
<dbReference type="Proteomes" id="UP000887566">
    <property type="component" value="Unplaced"/>
</dbReference>
<dbReference type="NCBIfam" id="TIGR02824">
    <property type="entry name" value="quinone_pig3"/>
    <property type="match status" value="1"/>
</dbReference>
<evidence type="ECO:0000313" key="4">
    <source>
        <dbReference type="Proteomes" id="UP000887566"/>
    </source>
</evidence>
<dbReference type="SUPFAM" id="SSF51735">
    <property type="entry name" value="NAD(P)-binding Rossmann-fold domains"/>
    <property type="match status" value="1"/>
</dbReference>
<keyword evidence="1" id="KW-0521">NADP</keyword>
<dbReference type="InterPro" id="IPR013149">
    <property type="entry name" value="ADH-like_C"/>
</dbReference>
<dbReference type="GO" id="GO:0003960">
    <property type="term" value="F:quinone reductase (NADPH) activity"/>
    <property type="evidence" value="ECO:0007669"/>
    <property type="project" value="TreeGrafter"/>
</dbReference>
<sequence length="328" mass="35045">MLAASFESGCEPEAMGVATVPVPVLTPDHVLIKVSASAVNRADTLQRRGKYPVPAGTSTILGLEAAGTIEAVDPTAPGNWRPGTRVMALLSGGGNAQYVVVPIQHMMAIPENLSLHDAAAIPEAWLTAFQLLTIAETKPGDKVLIHAGASGVGTAAIQLVTKVFGATAIATVGSEEKAEFVRSWGAQHVFNYKTDDWLVNVRHVTDGKGVNVVLDCVGASYWEKNADALTVDGRWILYGLMGGADISGNLLSKILQKRIRLQGTTLRARCNEYKAKLIEEFSAKALPHFATGELKPVIDSKFDLADIGKAHRRMEDNLTMGKIVLNIQ</sequence>
<reference evidence="5" key="1">
    <citation type="submission" date="2022-11" db="UniProtKB">
        <authorList>
            <consortium name="WormBaseParasite"/>
        </authorList>
    </citation>
    <scope>IDENTIFICATION</scope>
</reference>
<dbReference type="Gene3D" id="3.40.50.720">
    <property type="entry name" value="NAD(P)-binding Rossmann-like Domain"/>
    <property type="match status" value="1"/>
</dbReference>
<keyword evidence="2" id="KW-0560">Oxidoreductase</keyword>
<dbReference type="InterPro" id="IPR036291">
    <property type="entry name" value="NAD(P)-bd_dom_sf"/>
</dbReference>
<evidence type="ECO:0000313" key="5">
    <source>
        <dbReference type="WBParaSite" id="PSAMB.scaffold4626size14038.g24762.t1"/>
    </source>
</evidence>
<proteinExistence type="predicted"/>
<evidence type="ECO:0000259" key="3">
    <source>
        <dbReference type="SMART" id="SM00829"/>
    </source>
</evidence>
<dbReference type="SUPFAM" id="SSF50129">
    <property type="entry name" value="GroES-like"/>
    <property type="match status" value="1"/>
</dbReference>
<dbReference type="InterPro" id="IPR013154">
    <property type="entry name" value="ADH-like_N"/>
</dbReference>
<organism evidence="4 5">
    <name type="scientific">Plectus sambesii</name>
    <dbReference type="NCBI Taxonomy" id="2011161"/>
    <lineage>
        <taxon>Eukaryota</taxon>
        <taxon>Metazoa</taxon>
        <taxon>Ecdysozoa</taxon>
        <taxon>Nematoda</taxon>
        <taxon>Chromadorea</taxon>
        <taxon>Plectida</taxon>
        <taxon>Plectina</taxon>
        <taxon>Plectoidea</taxon>
        <taxon>Plectidae</taxon>
        <taxon>Plectus</taxon>
    </lineage>
</organism>
<dbReference type="InterPro" id="IPR020843">
    <property type="entry name" value="ER"/>
</dbReference>
<accession>A0A914WLB0</accession>
<keyword evidence="4" id="KW-1185">Reference proteome</keyword>
<dbReference type="SMART" id="SM00829">
    <property type="entry name" value="PKS_ER"/>
    <property type="match status" value="1"/>
</dbReference>
<dbReference type="Pfam" id="PF08240">
    <property type="entry name" value="ADH_N"/>
    <property type="match status" value="1"/>
</dbReference>
<evidence type="ECO:0000256" key="2">
    <source>
        <dbReference type="ARBA" id="ARBA00023002"/>
    </source>
</evidence>
<feature type="domain" description="Enoyl reductase (ER)" evidence="3">
    <location>
        <begin position="9"/>
        <end position="325"/>
    </location>
</feature>
<dbReference type="PANTHER" id="PTHR48106:SF18">
    <property type="entry name" value="QUINONE OXIDOREDUCTASE PIG3"/>
    <property type="match status" value="1"/>
</dbReference>
<dbReference type="InterPro" id="IPR011032">
    <property type="entry name" value="GroES-like_sf"/>
</dbReference>
<dbReference type="GO" id="GO:0048038">
    <property type="term" value="F:quinone binding"/>
    <property type="evidence" value="ECO:0007669"/>
    <property type="project" value="TreeGrafter"/>
</dbReference>
<name>A0A914WLB0_9BILA</name>